<sequence length="221" mass="25794">MSRLPTRALKTPLEIWKYFITDEILFSIMDSTNKFINSVKEKFSHDRDARPTDILEMQAFIGLLYYAGILKANHLNADDLWKTDGSGVEIFRLTMALFVDNCKNGYSLSKYVTVDERLEAYRGRCSFRQYIPPKPSRYGIKIFALADIKLMHVSNMEVYVGQQPERPLRVSNSPDIVVKRLCQHIYGSGRNLTIDNWFTSIDLVDALHKEKNYCHWYHKEK</sequence>
<gene>
    <name evidence="2" type="ORF">NQ314_009305</name>
</gene>
<reference evidence="2" key="1">
    <citation type="journal article" date="2023" name="Insect Mol. Biol.">
        <title>Genome sequencing provides insights into the evolution of gene families encoding plant cell wall-degrading enzymes in longhorned beetles.</title>
        <authorList>
            <person name="Shin N.R."/>
            <person name="Okamura Y."/>
            <person name="Kirsch R."/>
            <person name="Pauchet Y."/>
        </authorList>
    </citation>
    <scope>NUCLEOTIDE SEQUENCE</scope>
    <source>
        <strain evidence="2">RBIC_L_NR</strain>
    </source>
</reference>
<organism evidence="2 3">
    <name type="scientific">Rhamnusium bicolor</name>
    <dbReference type="NCBI Taxonomy" id="1586634"/>
    <lineage>
        <taxon>Eukaryota</taxon>
        <taxon>Metazoa</taxon>
        <taxon>Ecdysozoa</taxon>
        <taxon>Arthropoda</taxon>
        <taxon>Hexapoda</taxon>
        <taxon>Insecta</taxon>
        <taxon>Pterygota</taxon>
        <taxon>Neoptera</taxon>
        <taxon>Endopterygota</taxon>
        <taxon>Coleoptera</taxon>
        <taxon>Polyphaga</taxon>
        <taxon>Cucujiformia</taxon>
        <taxon>Chrysomeloidea</taxon>
        <taxon>Cerambycidae</taxon>
        <taxon>Lepturinae</taxon>
        <taxon>Rhagiini</taxon>
        <taxon>Rhamnusium</taxon>
    </lineage>
</organism>
<proteinExistence type="predicted"/>
<evidence type="ECO:0000313" key="2">
    <source>
        <dbReference type="EMBL" id="KAJ8945190.1"/>
    </source>
</evidence>
<evidence type="ECO:0000313" key="3">
    <source>
        <dbReference type="Proteomes" id="UP001162156"/>
    </source>
</evidence>
<keyword evidence="3" id="KW-1185">Reference proteome</keyword>
<accession>A0AAV8Y2J2</accession>
<dbReference type="Pfam" id="PF13843">
    <property type="entry name" value="DDE_Tnp_1_7"/>
    <property type="match status" value="2"/>
</dbReference>
<dbReference type="AlphaFoldDB" id="A0AAV8Y2J2"/>
<feature type="domain" description="PiggyBac transposable element-derived protein" evidence="1">
    <location>
        <begin position="11"/>
        <end position="96"/>
    </location>
</feature>
<protein>
    <recommendedName>
        <fullName evidence="1">PiggyBac transposable element-derived protein domain-containing protein</fullName>
    </recommendedName>
</protein>
<comment type="caution">
    <text evidence="2">The sequence shown here is derived from an EMBL/GenBank/DDBJ whole genome shotgun (WGS) entry which is preliminary data.</text>
</comment>
<evidence type="ECO:0000259" key="1">
    <source>
        <dbReference type="Pfam" id="PF13843"/>
    </source>
</evidence>
<name>A0AAV8Y2J2_9CUCU</name>
<dbReference type="PANTHER" id="PTHR46599:SF3">
    <property type="entry name" value="PIGGYBAC TRANSPOSABLE ELEMENT-DERIVED PROTEIN 4"/>
    <property type="match status" value="1"/>
</dbReference>
<dbReference type="Proteomes" id="UP001162156">
    <property type="component" value="Unassembled WGS sequence"/>
</dbReference>
<dbReference type="InterPro" id="IPR029526">
    <property type="entry name" value="PGBD"/>
</dbReference>
<feature type="domain" description="PiggyBac transposable element-derived protein" evidence="1">
    <location>
        <begin position="98"/>
        <end position="214"/>
    </location>
</feature>
<dbReference type="EMBL" id="JANEYF010002536">
    <property type="protein sequence ID" value="KAJ8945190.1"/>
    <property type="molecule type" value="Genomic_DNA"/>
</dbReference>
<dbReference type="PANTHER" id="PTHR46599">
    <property type="entry name" value="PIGGYBAC TRANSPOSABLE ELEMENT-DERIVED PROTEIN 4"/>
    <property type="match status" value="1"/>
</dbReference>